<evidence type="ECO:0000313" key="2">
    <source>
        <dbReference type="EMBL" id="KAB8199354.1"/>
    </source>
</evidence>
<dbReference type="VEuPathDB" id="FungiDB:BDV34DRAFT_41710"/>
<protein>
    <recommendedName>
        <fullName evidence="4">Secreted protein</fullName>
    </recommendedName>
</protein>
<evidence type="ECO:0000313" key="3">
    <source>
        <dbReference type="Proteomes" id="UP000326532"/>
    </source>
</evidence>
<feature type="signal peptide" evidence="1">
    <location>
        <begin position="1"/>
        <end position="31"/>
    </location>
</feature>
<keyword evidence="1" id="KW-0732">Signal</keyword>
<dbReference type="Proteomes" id="UP000326532">
    <property type="component" value="Unassembled WGS sequence"/>
</dbReference>
<keyword evidence="3" id="KW-1185">Reference proteome</keyword>
<proteinExistence type="predicted"/>
<organism evidence="2 3">
    <name type="scientific">Aspergillus parasiticus</name>
    <dbReference type="NCBI Taxonomy" id="5067"/>
    <lineage>
        <taxon>Eukaryota</taxon>
        <taxon>Fungi</taxon>
        <taxon>Dikarya</taxon>
        <taxon>Ascomycota</taxon>
        <taxon>Pezizomycotina</taxon>
        <taxon>Eurotiomycetes</taxon>
        <taxon>Eurotiomycetidae</taxon>
        <taxon>Eurotiales</taxon>
        <taxon>Aspergillaceae</taxon>
        <taxon>Aspergillus</taxon>
        <taxon>Aspergillus subgen. Circumdati</taxon>
    </lineage>
</organism>
<evidence type="ECO:0000256" key="1">
    <source>
        <dbReference type="SAM" id="SignalP"/>
    </source>
</evidence>
<reference evidence="2 3" key="1">
    <citation type="submission" date="2019-04" db="EMBL/GenBank/DDBJ databases">
        <title>Fungal friends and foes A comparative genomics study of 23 Aspergillus species from section Flavi.</title>
        <authorList>
            <consortium name="DOE Joint Genome Institute"/>
            <person name="Kjaerbolling I."/>
            <person name="Vesth T.C."/>
            <person name="Frisvad J.C."/>
            <person name="Nybo J.L."/>
            <person name="Theobald S."/>
            <person name="Kildgaard S."/>
            <person name="Petersen T.I."/>
            <person name="Kuo A."/>
            <person name="Sato A."/>
            <person name="Lyhne E.K."/>
            <person name="Kogle M.E."/>
            <person name="Wiebenga A."/>
            <person name="Kun R.S."/>
            <person name="Lubbers R.J."/>
            <person name="Makela M.R."/>
            <person name="Barry K."/>
            <person name="Chovatia M."/>
            <person name="Clum A."/>
            <person name="Daum C."/>
            <person name="Haridas S."/>
            <person name="He G."/>
            <person name="LaButti K."/>
            <person name="Lipzen A."/>
            <person name="Mondo S."/>
            <person name="Pangilinan J."/>
            <person name="Riley R."/>
            <person name="Salamov A."/>
            <person name="Simmons B.A."/>
            <person name="Magnuson J.K."/>
            <person name="Henrissat B."/>
            <person name="Mortensen U.H."/>
            <person name="Larsen T.O."/>
            <person name="De vries R.P."/>
            <person name="Grigoriev I.V."/>
            <person name="Machida M."/>
            <person name="Baker S.E."/>
            <person name="Andersen M.R."/>
        </authorList>
    </citation>
    <scope>NUCLEOTIDE SEQUENCE [LARGE SCALE GENOMIC DNA]</scope>
    <source>
        <strain evidence="2 3">CBS 117618</strain>
    </source>
</reference>
<sequence>MFHNCGANECRHFFWFFLLLHLACLFRAKSAYSLFSCKHVYINRELSWADEYILSKFKATQSFDIDTAHLDYTNEQG</sequence>
<gene>
    <name evidence="2" type="ORF">BDV34DRAFT_41710</name>
</gene>
<evidence type="ECO:0008006" key="4">
    <source>
        <dbReference type="Google" id="ProtNLM"/>
    </source>
</evidence>
<dbReference type="EMBL" id="ML735080">
    <property type="protein sequence ID" value="KAB8199354.1"/>
    <property type="molecule type" value="Genomic_DNA"/>
</dbReference>
<feature type="chain" id="PRO_5025056211" description="Secreted protein" evidence="1">
    <location>
        <begin position="32"/>
        <end position="77"/>
    </location>
</feature>
<name>A0A5N6D269_ASPPA</name>
<accession>A0A5N6D269</accession>
<dbReference type="AlphaFoldDB" id="A0A5N6D269"/>